<keyword evidence="3" id="KW-1185">Reference proteome</keyword>
<organism evidence="2 3">
    <name type="scientific">Colletotrichum sojae</name>
    <dbReference type="NCBI Taxonomy" id="2175907"/>
    <lineage>
        <taxon>Eukaryota</taxon>
        <taxon>Fungi</taxon>
        <taxon>Dikarya</taxon>
        <taxon>Ascomycota</taxon>
        <taxon>Pezizomycotina</taxon>
        <taxon>Sordariomycetes</taxon>
        <taxon>Hypocreomycetidae</taxon>
        <taxon>Glomerellales</taxon>
        <taxon>Glomerellaceae</taxon>
        <taxon>Colletotrichum</taxon>
        <taxon>Colletotrichum orchidearum species complex</taxon>
    </lineage>
</organism>
<evidence type="ECO:0000256" key="1">
    <source>
        <dbReference type="SAM" id="MobiDB-lite"/>
    </source>
</evidence>
<evidence type="ECO:0000313" key="3">
    <source>
        <dbReference type="Proteomes" id="UP000652219"/>
    </source>
</evidence>
<protein>
    <submittedName>
        <fullName evidence="2">Uncharacterized protein</fullName>
    </submittedName>
</protein>
<feature type="region of interest" description="Disordered" evidence="1">
    <location>
        <begin position="1"/>
        <end position="89"/>
    </location>
</feature>
<name>A0A8H6JWF4_9PEZI</name>
<comment type="caution">
    <text evidence="2">The sequence shown here is derived from an EMBL/GenBank/DDBJ whole genome shotgun (WGS) entry which is preliminary data.</text>
</comment>
<proteinExistence type="predicted"/>
<evidence type="ECO:0000313" key="2">
    <source>
        <dbReference type="EMBL" id="KAF6819941.1"/>
    </source>
</evidence>
<accession>A0A8H6JWF4</accession>
<sequence length="89" mass="9477">MPKPAAKPLTRQPERTATDPWPGDIEKLQNAVDASPASVHVDGTAAGTAPPPVLNTLSSKSPNKLEFPHINGAREDGGLATPYDVRKRR</sequence>
<dbReference type="EMBL" id="WIGN01000007">
    <property type="protein sequence ID" value="KAF6819941.1"/>
    <property type="molecule type" value="Genomic_DNA"/>
</dbReference>
<dbReference type="Proteomes" id="UP000652219">
    <property type="component" value="Unassembled WGS sequence"/>
</dbReference>
<reference evidence="2 3" key="1">
    <citation type="journal article" date="2020" name="Phytopathology">
        <title>Genome Sequence Resources of Colletotrichum truncatum, C. plurivorum, C. musicola, and C. sojae: Four Species Pathogenic to Soybean (Glycine max).</title>
        <authorList>
            <person name="Rogerio F."/>
            <person name="Boufleur T.R."/>
            <person name="Ciampi-Guillardi M."/>
            <person name="Sukno S.A."/>
            <person name="Thon M.R."/>
            <person name="Massola Junior N.S."/>
            <person name="Baroncelli R."/>
        </authorList>
    </citation>
    <scope>NUCLEOTIDE SEQUENCE [LARGE SCALE GENOMIC DNA]</scope>
    <source>
        <strain evidence="2 3">LFN0009</strain>
    </source>
</reference>
<gene>
    <name evidence="2" type="ORF">CSOJ01_01009</name>
</gene>
<dbReference type="AlphaFoldDB" id="A0A8H6JWF4"/>